<dbReference type="PANTHER" id="PTHR42693">
    <property type="entry name" value="ARYLSULFATASE FAMILY MEMBER"/>
    <property type="match status" value="1"/>
</dbReference>
<name>A0A9X2A6I1_9FLAO</name>
<dbReference type="Gene3D" id="3.30.1120.10">
    <property type="match status" value="1"/>
</dbReference>
<keyword evidence="2" id="KW-0479">Metal-binding</keyword>
<dbReference type="AlphaFoldDB" id="A0A9X2A6I1"/>
<dbReference type="GO" id="GO:0046872">
    <property type="term" value="F:metal ion binding"/>
    <property type="evidence" value="ECO:0007669"/>
    <property type="project" value="UniProtKB-KW"/>
</dbReference>
<evidence type="ECO:0000256" key="1">
    <source>
        <dbReference type="ARBA" id="ARBA00008779"/>
    </source>
</evidence>
<dbReference type="PROSITE" id="PS00523">
    <property type="entry name" value="SULFATASE_1"/>
    <property type="match status" value="1"/>
</dbReference>
<dbReference type="InterPro" id="IPR017850">
    <property type="entry name" value="Alkaline_phosphatase_core_sf"/>
</dbReference>
<comment type="similarity">
    <text evidence="1">Belongs to the sulfatase family.</text>
</comment>
<accession>A0A9X2A6I1</accession>
<evidence type="ECO:0000313" key="6">
    <source>
        <dbReference type="EMBL" id="MCG9970008.1"/>
    </source>
</evidence>
<dbReference type="SUPFAM" id="SSF53649">
    <property type="entry name" value="Alkaline phosphatase-like"/>
    <property type="match status" value="1"/>
</dbReference>
<dbReference type="InterPro" id="IPR000917">
    <property type="entry name" value="Sulfatase_N"/>
</dbReference>
<dbReference type="InterPro" id="IPR050738">
    <property type="entry name" value="Sulfatase"/>
</dbReference>
<protein>
    <submittedName>
        <fullName evidence="6">Sulfatase-like hydrolase/transferase</fullName>
    </submittedName>
</protein>
<evidence type="ECO:0000256" key="2">
    <source>
        <dbReference type="ARBA" id="ARBA00022723"/>
    </source>
</evidence>
<evidence type="ECO:0000313" key="7">
    <source>
        <dbReference type="Proteomes" id="UP001139344"/>
    </source>
</evidence>
<dbReference type="Gene3D" id="3.40.720.10">
    <property type="entry name" value="Alkaline Phosphatase, subunit A"/>
    <property type="match status" value="1"/>
</dbReference>
<evidence type="ECO:0000256" key="3">
    <source>
        <dbReference type="ARBA" id="ARBA00022801"/>
    </source>
</evidence>
<dbReference type="GO" id="GO:0004065">
    <property type="term" value="F:arylsulfatase activity"/>
    <property type="evidence" value="ECO:0007669"/>
    <property type="project" value="TreeGrafter"/>
</dbReference>
<sequence length="463" mass="52266">MKNSQFYLKFIIFLILLAGVGCEGSSKEESKVRSDSKPNVILIIADDAGWNDVGYHGSEIKTPNIDNLAKNGVQLNRFYVYPTCSPTRASLITGLPASRLGIVAPISGRSEMTLPDSIRTLPQILQRGGYSTALLGKWHLGLKAKSGPSAYGFDYSYGFLHGQIDQYEHTYKNGDSSWHRNGSFITEEGHVTDLLGAEAIEWIDRKSSDSSPFFLQLAYSAPHVPLQEPKKWREIYRQIVTDSSRLDYAAAMTHMDQSIGNVLQKIQEENLEDDTIIIFISDNGAQKNWYPDTQYNGRFGPNPTLGSNYPFRDYKTSNYEGGIRVPALIYWKNHLSSGINNNYISVIDLMPTILYMTGIQSSVPYGEGTNMWNSIADKKNIPNTIYTRGHLQESIIKNPWKLIRTRHLEGPSDFELYNIEKDPEEQKNRISENPEIFSKLKDLMQKQFTLDPQEVNVGLGITN</sequence>
<reference evidence="6" key="1">
    <citation type="submission" date="2021-12" db="EMBL/GenBank/DDBJ databases">
        <title>Description of Gramella crocea sp. nov., a new bacterium isolated from activated sludge.</title>
        <authorList>
            <person name="Zhang X."/>
        </authorList>
    </citation>
    <scope>NUCLEOTIDE SEQUENCE</scope>
    <source>
        <strain evidence="6">YB25</strain>
    </source>
</reference>
<evidence type="ECO:0000256" key="4">
    <source>
        <dbReference type="ARBA" id="ARBA00022837"/>
    </source>
</evidence>
<dbReference type="PANTHER" id="PTHR42693:SF33">
    <property type="entry name" value="ARYLSULFATASE"/>
    <property type="match status" value="1"/>
</dbReference>
<proteinExistence type="inferred from homology"/>
<dbReference type="RefSeq" id="WP_240095141.1">
    <property type="nucleotide sequence ID" value="NZ_JAJSON010000001.1"/>
</dbReference>
<keyword evidence="3 6" id="KW-0378">Hydrolase</keyword>
<evidence type="ECO:0000259" key="5">
    <source>
        <dbReference type="Pfam" id="PF00884"/>
    </source>
</evidence>
<feature type="domain" description="Sulfatase N-terminal" evidence="5">
    <location>
        <begin position="38"/>
        <end position="359"/>
    </location>
</feature>
<organism evidence="6 7">
    <name type="scientific">Christiangramia crocea</name>
    <dbReference type="NCBI Taxonomy" id="2904124"/>
    <lineage>
        <taxon>Bacteria</taxon>
        <taxon>Pseudomonadati</taxon>
        <taxon>Bacteroidota</taxon>
        <taxon>Flavobacteriia</taxon>
        <taxon>Flavobacteriales</taxon>
        <taxon>Flavobacteriaceae</taxon>
        <taxon>Christiangramia</taxon>
    </lineage>
</organism>
<dbReference type="Proteomes" id="UP001139344">
    <property type="component" value="Unassembled WGS sequence"/>
</dbReference>
<gene>
    <name evidence="6" type="ORF">LU635_00040</name>
</gene>
<dbReference type="InterPro" id="IPR024607">
    <property type="entry name" value="Sulfatase_CS"/>
</dbReference>
<dbReference type="Pfam" id="PF00884">
    <property type="entry name" value="Sulfatase"/>
    <property type="match status" value="1"/>
</dbReference>
<comment type="caution">
    <text evidence="6">The sequence shown here is derived from an EMBL/GenBank/DDBJ whole genome shotgun (WGS) entry which is preliminary data.</text>
</comment>
<dbReference type="EMBL" id="JAJSON010000001">
    <property type="protein sequence ID" value="MCG9970008.1"/>
    <property type="molecule type" value="Genomic_DNA"/>
</dbReference>
<dbReference type="PROSITE" id="PS51257">
    <property type="entry name" value="PROKAR_LIPOPROTEIN"/>
    <property type="match status" value="1"/>
</dbReference>
<keyword evidence="7" id="KW-1185">Reference proteome</keyword>
<keyword evidence="4" id="KW-0106">Calcium</keyword>